<dbReference type="EMBL" id="PDCK01000043">
    <property type="protein sequence ID" value="PRQ35553.1"/>
    <property type="molecule type" value="Genomic_DNA"/>
</dbReference>
<dbReference type="AlphaFoldDB" id="A0A2P6QMZ6"/>
<evidence type="ECO:0000313" key="1">
    <source>
        <dbReference type="EMBL" id="PRQ35553.1"/>
    </source>
</evidence>
<dbReference type="Gramene" id="PRQ35553">
    <property type="protein sequence ID" value="PRQ35553"/>
    <property type="gene ID" value="RchiOBHm_Chr5g0081281"/>
</dbReference>
<proteinExistence type="predicted"/>
<gene>
    <name evidence="1" type="ORF">RchiOBHm_Chr5g0081281</name>
</gene>
<dbReference type="Proteomes" id="UP000238479">
    <property type="component" value="Chromosome 5"/>
</dbReference>
<accession>A0A2P6QMZ6</accession>
<evidence type="ECO:0000313" key="2">
    <source>
        <dbReference type="Proteomes" id="UP000238479"/>
    </source>
</evidence>
<keyword evidence="2" id="KW-1185">Reference proteome</keyword>
<name>A0A2P6QMZ6_ROSCH</name>
<organism evidence="1 2">
    <name type="scientific">Rosa chinensis</name>
    <name type="common">China rose</name>
    <dbReference type="NCBI Taxonomy" id="74649"/>
    <lineage>
        <taxon>Eukaryota</taxon>
        <taxon>Viridiplantae</taxon>
        <taxon>Streptophyta</taxon>
        <taxon>Embryophyta</taxon>
        <taxon>Tracheophyta</taxon>
        <taxon>Spermatophyta</taxon>
        <taxon>Magnoliopsida</taxon>
        <taxon>eudicotyledons</taxon>
        <taxon>Gunneridae</taxon>
        <taxon>Pentapetalae</taxon>
        <taxon>rosids</taxon>
        <taxon>fabids</taxon>
        <taxon>Rosales</taxon>
        <taxon>Rosaceae</taxon>
        <taxon>Rosoideae</taxon>
        <taxon>Rosoideae incertae sedis</taxon>
        <taxon>Rosa</taxon>
    </lineage>
</organism>
<protein>
    <submittedName>
        <fullName evidence="1">Uncharacterized protein</fullName>
    </submittedName>
</protein>
<comment type="caution">
    <text evidence="1">The sequence shown here is derived from an EMBL/GenBank/DDBJ whole genome shotgun (WGS) entry which is preliminary data.</text>
</comment>
<sequence>MSLAAWRDLSALRSSSRRLTSGFWDAPMGGRRRWSSSHASGRITCWGMVPRLRLVLGLATVLVAVLYD</sequence>
<reference evidence="1 2" key="1">
    <citation type="journal article" date="2018" name="Nat. Genet.">
        <title>The Rosa genome provides new insights in the design of modern roses.</title>
        <authorList>
            <person name="Bendahmane M."/>
        </authorList>
    </citation>
    <scope>NUCLEOTIDE SEQUENCE [LARGE SCALE GENOMIC DNA]</scope>
    <source>
        <strain evidence="2">cv. Old Blush</strain>
    </source>
</reference>